<accession>A0A0E9UPF3</accession>
<evidence type="ECO:0000313" key="1">
    <source>
        <dbReference type="EMBL" id="JAH66813.1"/>
    </source>
</evidence>
<reference evidence="1" key="1">
    <citation type="submission" date="2014-11" db="EMBL/GenBank/DDBJ databases">
        <authorList>
            <person name="Amaro Gonzalez C."/>
        </authorList>
    </citation>
    <scope>NUCLEOTIDE SEQUENCE</scope>
</reference>
<dbReference type="AlphaFoldDB" id="A0A0E9UPF3"/>
<reference evidence="1" key="2">
    <citation type="journal article" date="2015" name="Fish Shellfish Immunol.">
        <title>Early steps in the European eel (Anguilla anguilla)-Vibrio vulnificus interaction in the gills: Role of the RtxA13 toxin.</title>
        <authorList>
            <person name="Callol A."/>
            <person name="Pajuelo D."/>
            <person name="Ebbesson L."/>
            <person name="Teles M."/>
            <person name="MacKenzie S."/>
            <person name="Amaro C."/>
        </authorList>
    </citation>
    <scope>NUCLEOTIDE SEQUENCE</scope>
</reference>
<name>A0A0E9UPF3_ANGAN</name>
<sequence length="29" mass="3346">MQLKQRKHMTVTSTSVNITSNVTLLCPWK</sequence>
<protein>
    <submittedName>
        <fullName evidence="1">Uncharacterized protein</fullName>
    </submittedName>
</protein>
<dbReference type="EMBL" id="GBXM01041764">
    <property type="protein sequence ID" value="JAH66813.1"/>
    <property type="molecule type" value="Transcribed_RNA"/>
</dbReference>
<proteinExistence type="predicted"/>
<organism evidence="1">
    <name type="scientific">Anguilla anguilla</name>
    <name type="common">European freshwater eel</name>
    <name type="synonym">Muraena anguilla</name>
    <dbReference type="NCBI Taxonomy" id="7936"/>
    <lineage>
        <taxon>Eukaryota</taxon>
        <taxon>Metazoa</taxon>
        <taxon>Chordata</taxon>
        <taxon>Craniata</taxon>
        <taxon>Vertebrata</taxon>
        <taxon>Euteleostomi</taxon>
        <taxon>Actinopterygii</taxon>
        <taxon>Neopterygii</taxon>
        <taxon>Teleostei</taxon>
        <taxon>Anguilliformes</taxon>
        <taxon>Anguillidae</taxon>
        <taxon>Anguilla</taxon>
    </lineage>
</organism>